<organism evidence="1 2">
    <name type="scientific">Sulfobacillus thermosulfidooxidans</name>
    <dbReference type="NCBI Taxonomy" id="28034"/>
    <lineage>
        <taxon>Bacteria</taxon>
        <taxon>Bacillati</taxon>
        <taxon>Bacillota</taxon>
        <taxon>Clostridia</taxon>
        <taxon>Eubacteriales</taxon>
        <taxon>Clostridiales Family XVII. Incertae Sedis</taxon>
        <taxon>Sulfobacillus</taxon>
    </lineage>
</organism>
<proteinExistence type="predicted"/>
<evidence type="ECO:0000313" key="1">
    <source>
        <dbReference type="EMBL" id="PSR23294.1"/>
    </source>
</evidence>
<comment type="caution">
    <text evidence="1">The sequence shown here is derived from an EMBL/GenBank/DDBJ whole genome shotgun (WGS) entry which is preliminary data.</text>
</comment>
<sequence length="182" mass="21623">MTYSAYLSEDDILEWSTWWETLMAYKWTADQGRPVPPLALTWRQGPVSRSDHARRLLTCWIPTAQILTTDDTNETSILRLTWTDPAWTTWLTRLRDPALPPSIRRTAAQTYAQVWTTVQDFLAKSQDYAMQATVTAQGRRWTWQWDLDYDNWDEYEPMLVRWVHWLAVLTDLIRPLEEVTWT</sequence>
<dbReference type="Proteomes" id="UP000242705">
    <property type="component" value="Unassembled WGS sequence"/>
</dbReference>
<accession>A0A2T2WM25</accession>
<dbReference type="EMBL" id="PXYX01000071">
    <property type="protein sequence ID" value="PSR23294.1"/>
    <property type="molecule type" value="Genomic_DNA"/>
</dbReference>
<evidence type="ECO:0000313" key="2">
    <source>
        <dbReference type="Proteomes" id="UP000242705"/>
    </source>
</evidence>
<protein>
    <submittedName>
        <fullName evidence="1">Uncharacterized protein</fullName>
    </submittedName>
</protein>
<name>A0A2T2WM25_SULTH</name>
<dbReference type="AlphaFoldDB" id="A0A2T2WM25"/>
<reference evidence="1 2" key="1">
    <citation type="journal article" date="2014" name="BMC Genomics">
        <title>Comparison of environmental and isolate Sulfobacillus genomes reveals diverse carbon, sulfur, nitrogen, and hydrogen metabolisms.</title>
        <authorList>
            <person name="Justice N.B."/>
            <person name="Norman A."/>
            <person name="Brown C.T."/>
            <person name="Singh A."/>
            <person name="Thomas B.C."/>
            <person name="Banfield J.F."/>
        </authorList>
    </citation>
    <scope>NUCLEOTIDE SEQUENCE [LARGE SCALE GENOMIC DNA]</scope>
    <source>
        <strain evidence="1">AMDSBA5</strain>
    </source>
</reference>
<gene>
    <name evidence="1" type="ORF">C7B47_15995</name>
</gene>